<protein>
    <submittedName>
        <fullName evidence="1">Uncharacterized protein</fullName>
    </submittedName>
</protein>
<keyword evidence="2" id="KW-1185">Reference proteome</keyword>
<sequence>MPSEVASPGSEEEYLSDSSTLVYGHEPFETFQVRVLKLCQAVLNPAGDITIERMNGGGFNRIDGDLSPLRKEAGERGTI</sequence>
<evidence type="ECO:0000313" key="1">
    <source>
        <dbReference type="EMBL" id="OKP12743.1"/>
    </source>
</evidence>
<dbReference type="AlphaFoldDB" id="A0A1Q5UJW9"/>
<accession>A0A1Q5UJW9</accession>
<reference evidence="1 2" key="1">
    <citation type="submission" date="2016-10" db="EMBL/GenBank/DDBJ databases">
        <title>Genome sequence of the ascomycete fungus Penicillium subrubescens.</title>
        <authorList>
            <person name="De Vries R.P."/>
            <person name="Peng M."/>
            <person name="Dilokpimol A."/>
            <person name="Hilden K."/>
            <person name="Makela M.R."/>
            <person name="Grigoriev I."/>
            <person name="Riley R."/>
            <person name="Granchi Z."/>
        </authorList>
    </citation>
    <scope>NUCLEOTIDE SEQUENCE [LARGE SCALE GENOMIC DNA]</scope>
    <source>
        <strain evidence="1 2">CBS 132785</strain>
    </source>
</reference>
<organism evidence="1 2">
    <name type="scientific">Penicillium subrubescens</name>
    <dbReference type="NCBI Taxonomy" id="1316194"/>
    <lineage>
        <taxon>Eukaryota</taxon>
        <taxon>Fungi</taxon>
        <taxon>Dikarya</taxon>
        <taxon>Ascomycota</taxon>
        <taxon>Pezizomycotina</taxon>
        <taxon>Eurotiomycetes</taxon>
        <taxon>Eurotiomycetidae</taxon>
        <taxon>Eurotiales</taxon>
        <taxon>Aspergillaceae</taxon>
        <taxon>Penicillium</taxon>
    </lineage>
</organism>
<dbReference type="EMBL" id="MNBE01000177">
    <property type="protein sequence ID" value="OKP12743.1"/>
    <property type="molecule type" value="Genomic_DNA"/>
</dbReference>
<name>A0A1Q5UJW9_9EURO</name>
<gene>
    <name evidence="1" type="ORF">PENSUB_1475</name>
</gene>
<evidence type="ECO:0000313" key="2">
    <source>
        <dbReference type="Proteomes" id="UP000186955"/>
    </source>
</evidence>
<comment type="caution">
    <text evidence="1">The sequence shown here is derived from an EMBL/GenBank/DDBJ whole genome shotgun (WGS) entry which is preliminary data.</text>
</comment>
<dbReference type="Proteomes" id="UP000186955">
    <property type="component" value="Unassembled WGS sequence"/>
</dbReference>
<proteinExistence type="predicted"/>
<dbReference type="STRING" id="1316194.A0A1Q5UJW9"/>